<feature type="compositionally biased region" description="Basic and acidic residues" evidence="1">
    <location>
        <begin position="7"/>
        <end position="17"/>
    </location>
</feature>
<accession>A0AAN8S933</accession>
<protein>
    <submittedName>
        <fullName evidence="2">Uncharacterized protein</fullName>
    </submittedName>
</protein>
<dbReference type="EMBL" id="JAWJWE010000037">
    <property type="protein sequence ID" value="KAK6626274.1"/>
    <property type="molecule type" value="Genomic_DNA"/>
</dbReference>
<dbReference type="AlphaFoldDB" id="A0AAN8S933"/>
<evidence type="ECO:0000256" key="1">
    <source>
        <dbReference type="SAM" id="MobiDB-lite"/>
    </source>
</evidence>
<feature type="region of interest" description="Disordered" evidence="1">
    <location>
        <begin position="1"/>
        <end position="121"/>
    </location>
</feature>
<comment type="caution">
    <text evidence="2">The sequence shown here is derived from an EMBL/GenBank/DDBJ whole genome shotgun (WGS) entry which is preliminary data.</text>
</comment>
<evidence type="ECO:0000313" key="3">
    <source>
        <dbReference type="Proteomes" id="UP001372834"/>
    </source>
</evidence>
<reference evidence="2 3" key="1">
    <citation type="submission" date="2023-10" db="EMBL/GenBank/DDBJ databases">
        <title>Genomes of two closely related lineages of the louse Polyplax serrata with different host specificities.</title>
        <authorList>
            <person name="Martinu J."/>
            <person name="Tarabai H."/>
            <person name="Stefka J."/>
            <person name="Hypsa V."/>
        </authorList>
    </citation>
    <scope>NUCLEOTIDE SEQUENCE [LARGE SCALE GENOMIC DNA]</scope>
    <source>
        <strain evidence="2">HR10_N</strain>
    </source>
</reference>
<evidence type="ECO:0000313" key="2">
    <source>
        <dbReference type="EMBL" id="KAK6626274.1"/>
    </source>
</evidence>
<name>A0AAN8S933_POLSC</name>
<dbReference type="Proteomes" id="UP001372834">
    <property type="component" value="Unassembled WGS sequence"/>
</dbReference>
<feature type="compositionally biased region" description="Polar residues" evidence="1">
    <location>
        <begin position="65"/>
        <end position="77"/>
    </location>
</feature>
<gene>
    <name evidence="2" type="ORF">RUM43_006581</name>
</gene>
<sequence>MTMTANGEEKEIRKFVDEADELETNLEEGGCGDIDRTGRRPGTSPPHHKPVSNRPTEKKTKLNKKPNSSLTTLTGTEEASVIKKPQKKVQLTIYNQDSKRPLGTSASTDFYKSGGKQEKVH</sequence>
<proteinExistence type="predicted"/>
<organism evidence="2 3">
    <name type="scientific">Polyplax serrata</name>
    <name type="common">Common mouse louse</name>
    <dbReference type="NCBI Taxonomy" id="468196"/>
    <lineage>
        <taxon>Eukaryota</taxon>
        <taxon>Metazoa</taxon>
        <taxon>Ecdysozoa</taxon>
        <taxon>Arthropoda</taxon>
        <taxon>Hexapoda</taxon>
        <taxon>Insecta</taxon>
        <taxon>Pterygota</taxon>
        <taxon>Neoptera</taxon>
        <taxon>Paraneoptera</taxon>
        <taxon>Psocodea</taxon>
        <taxon>Troctomorpha</taxon>
        <taxon>Phthiraptera</taxon>
        <taxon>Anoplura</taxon>
        <taxon>Polyplacidae</taxon>
        <taxon>Polyplax</taxon>
    </lineage>
</organism>